<dbReference type="CDD" id="cd00056">
    <property type="entry name" value="ENDO3c"/>
    <property type="match status" value="1"/>
</dbReference>
<dbReference type="Gene3D" id="1.10.340.30">
    <property type="entry name" value="Hypothetical protein, domain 2"/>
    <property type="match status" value="1"/>
</dbReference>
<reference evidence="6 7" key="1">
    <citation type="submission" date="2023-07" db="EMBL/GenBank/DDBJ databases">
        <title>Sorghum-associated microbial communities from plants grown in Nebraska, USA.</title>
        <authorList>
            <person name="Schachtman D."/>
        </authorList>
    </citation>
    <scope>NUCLEOTIDE SEQUENCE [LARGE SCALE GENOMIC DNA]</scope>
    <source>
        <strain evidence="6 7">4272</strain>
    </source>
</reference>
<organism evidence="6 7">
    <name type="scientific">Nocardia kruczakiae</name>
    <dbReference type="NCBI Taxonomy" id="261477"/>
    <lineage>
        <taxon>Bacteria</taxon>
        <taxon>Bacillati</taxon>
        <taxon>Actinomycetota</taxon>
        <taxon>Actinomycetes</taxon>
        <taxon>Mycobacteriales</taxon>
        <taxon>Nocardiaceae</taxon>
        <taxon>Nocardia</taxon>
    </lineage>
</organism>
<dbReference type="SUPFAM" id="SSF48150">
    <property type="entry name" value="DNA-glycosylase"/>
    <property type="match status" value="1"/>
</dbReference>
<evidence type="ECO:0000256" key="4">
    <source>
        <dbReference type="ARBA" id="ARBA00023204"/>
    </source>
</evidence>
<keyword evidence="4" id="KW-0234">DNA repair</keyword>
<dbReference type="PANTHER" id="PTHR43003">
    <property type="entry name" value="DNA-3-METHYLADENINE GLYCOSYLASE"/>
    <property type="match status" value="1"/>
</dbReference>
<keyword evidence="7" id="KW-1185">Reference proteome</keyword>
<keyword evidence="3" id="KW-0227">DNA damage</keyword>
<dbReference type="InterPro" id="IPR051912">
    <property type="entry name" value="Alkylbase_DNA_Glycosylase/TA"/>
</dbReference>
<evidence type="ECO:0000313" key="7">
    <source>
        <dbReference type="Proteomes" id="UP001251217"/>
    </source>
</evidence>
<evidence type="ECO:0000256" key="3">
    <source>
        <dbReference type="ARBA" id="ARBA00022763"/>
    </source>
</evidence>
<dbReference type="InterPro" id="IPR011257">
    <property type="entry name" value="DNA_glycosylase"/>
</dbReference>
<evidence type="ECO:0000256" key="2">
    <source>
        <dbReference type="ARBA" id="ARBA00012000"/>
    </source>
</evidence>
<evidence type="ECO:0000256" key="5">
    <source>
        <dbReference type="SAM" id="MobiDB-lite"/>
    </source>
</evidence>
<proteinExistence type="predicted"/>
<sequence length="333" mass="36556">MIEDPRSGVTAPRHRSPHTNASPANLGATERGHSRTLTTSRPIALAETLAPLRRGQGDPCHRVTPDGAHWRASRMASGPVTYRLVQADTDVVAARAWGPGAAEFLDQLPRMLCADEELGDFAPEHPRIAEAHRRHPGLHMLRTGLVFEALVPAVLEQRVHTVTARGSYRKLVWQYGEPAPGPTPATMRVPPSAQTWRYIPSWVYHRANVDPQRSRTIVTAARMAEKLEAAATMAPEQAAERLRAVPGIGVWTAAEIAQRALGDADALSVGDFHLAAIVGWSLLGRPLDDEGMVEYLEPLRPHRYRAIRLLEISGQARKPAFGPRTPLVDHSRI</sequence>
<comment type="catalytic activity">
    <reaction evidence="1">
        <text>Hydrolysis of alkylated DNA, releasing 3-methyladenine, 3-methylguanine, 7-methylguanine and 7-methyladenine.</text>
        <dbReference type="EC" id="3.2.2.21"/>
    </reaction>
</comment>
<dbReference type="RefSeq" id="WP_310399400.1">
    <property type="nucleotide sequence ID" value="NZ_JAVDWW010000002.1"/>
</dbReference>
<comment type="caution">
    <text evidence="6">The sequence shown here is derived from an EMBL/GenBank/DDBJ whole genome shotgun (WGS) entry which is preliminary data.</text>
</comment>
<accession>A0ABU1XCL6</accession>
<dbReference type="Proteomes" id="UP001251217">
    <property type="component" value="Unassembled WGS sequence"/>
</dbReference>
<protein>
    <recommendedName>
        <fullName evidence="2">DNA-3-methyladenine glycosylase II</fullName>
        <ecNumber evidence="2">3.2.2.21</ecNumber>
    </recommendedName>
</protein>
<dbReference type="PANTHER" id="PTHR43003:SF6">
    <property type="entry name" value="DNA GLYCOSYLASE"/>
    <property type="match status" value="1"/>
</dbReference>
<dbReference type="EMBL" id="JAVDWW010000002">
    <property type="protein sequence ID" value="MDR7167816.1"/>
    <property type="molecule type" value="Genomic_DNA"/>
</dbReference>
<dbReference type="InterPro" id="IPR003265">
    <property type="entry name" value="HhH-GPD_domain"/>
</dbReference>
<dbReference type="EC" id="3.2.2.21" evidence="2"/>
<feature type="region of interest" description="Disordered" evidence="5">
    <location>
        <begin position="1"/>
        <end position="43"/>
    </location>
</feature>
<gene>
    <name evidence="6" type="ORF">J2W56_001535</name>
</gene>
<name>A0ABU1XCL6_9NOCA</name>
<evidence type="ECO:0000256" key="1">
    <source>
        <dbReference type="ARBA" id="ARBA00000086"/>
    </source>
</evidence>
<evidence type="ECO:0000313" key="6">
    <source>
        <dbReference type="EMBL" id="MDR7167816.1"/>
    </source>
</evidence>